<organism evidence="1 2">
    <name type="scientific">Xanthoceras sorbifolium</name>
    <dbReference type="NCBI Taxonomy" id="99658"/>
    <lineage>
        <taxon>Eukaryota</taxon>
        <taxon>Viridiplantae</taxon>
        <taxon>Streptophyta</taxon>
        <taxon>Embryophyta</taxon>
        <taxon>Tracheophyta</taxon>
        <taxon>Spermatophyta</taxon>
        <taxon>Magnoliopsida</taxon>
        <taxon>eudicotyledons</taxon>
        <taxon>Gunneridae</taxon>
        <taxon>Pentapetalae</taxon>
        <taxon>rosids</taxon>
        <taxon>malvids</taxon>
        <taxon>Sapindales</taxon>
        <taxon>Sapindaceae</taxon>
        <taxon>Xanthoceroideae</taxon>
        <taxon>Xanthoceras</taxon>
    </lineage>
</organism>
<dbReference type="InterPro" id="IPR025322">
    <property type="entry name" value="PADRE_dom"/>
</dbReference>
<evidence type="ECO:0000313" key="2">
    <source>
        <dbReference type="Proteomes" id="UP000827721"/>
    </source>
</evidence>
<evidence type="ECO:0000313" key="1">
    <source>
        <dbReference type="EMBL" id="KAH7510689.1"/>
    </source>
</evidence>
<accession>A0ABQ8GWM0</accession>
<keyword evidence="2" id="KW-1185">Reference proteome</keyword>
<reference evidence="1 2" key="1">
    <citation type="submission" date="2021-02" db="EMBL/GenBank/DDBJ databases">
        <title>Plant Genome Project.</title>
        <authorList>
            <person name="Zhang R.-G."/>
        </authorList>
    </citation>
    <scope>NUCLEOTIDE SEQUENCE [LARGE SCALE GENOMIC DNA]</scope>
    <source>
        <tissue evidence="1">Leaves</tissue>
    </source>
</reference>
<dbReference type="Proteomes" id="UP000827721">
    <property type="component" value="Unassembled WGS sequence"/>
</dbReference>
<proteinExistence type="predicted"/>
<sequence>MGNCASPQYTKNKNGANSKKMMIKYWQSTAKIIHMDGRLQELRQPMKAGHVLSQNPKSFLCSSESMYVDFVLPHVPEDEELQLGQIYFLMPLSKSHFPLTLQELCSLAIKASAALSDHQLITTNGVSYRTPSSQTCVNSRIIKLRPGSARENFNERHAKAFLEPVMWMDTHECCQNCEFE</sequence>
<dbReference type="PANTHER" id="PTHR33052">
    <property type="entry name" value="DUF4228 DOMAIN PROTEIN-RELATED"/>
    <property type="match status" value="1"/>
</dbReference>
<dbReference type="EMBL" id="JAFEMO010000792">
    <property type="protein sequence ID" value="KAH7510689.1"/>
    <property type="molecule type" value="Genomic_DNA"/>
</dbReference>
<gene>
    <name evidence="1" type="ORF">JRO89_XSUnG0255700</name>
</gene>
<comment type="caution">
    <text evidence="1">The sequence shown here is derived from an EMBL/GenBank/DDBJ whole genome shotgun (WGS) entry which is preliminary data.</text>
</comment>
<name>A0ABQ8GWM0_9ROSI</name>
<protein>
    <submittedName>
        <fullName evidence="1">Uncharacterized protein</fullName>
    </submittedName>
</protein>
<dbReference type="Pfam" id="PF14009">
    <property type="entry name" value="PADRE"/>
    <property type="match status" value="1"/>
</dbReference>